<name>A0ABV6Q812_9FLAO</name>
<keyword evidence="2" id="KW-1185">Reference proteome</keyword>
<dbReference type="RefSeq" id="WP_386061986.1">
    <property type="nucleotide sequence ID" value="NZ_JBHLTQ010000003.1"/>
</dbReference>
<evidence type="ECO:0000313" key="1">
    <source>
        <dbReference type="EMBL" id="MFC0604415.1"/>
    </source>
</evidence>
<comment type="caution">
    <text evidence="1">The sequence shown here is derived from an EMBL/GenBank/DDBJ whole genome shotgun (WGS) entry which is preliminary data.</text>
</comment>
<dbReference type="EMBL" id="JBHLTQ010000003">
    <property type="protein sequence ID" value="MFC0604415.1"/>
    <property type="molecule type" value="Genomic_DNA"/>
</dbReference>
<gene>
    <name evidence="1" type="ORF">ACFFGA_07610</name>
</gene>
<protein>
    <submittedName>
        <fullName evidence="1">Uncharacterized protein</fullName>
    </submittedName>
</protein>
<dbReference type="Proteomes" id="UP001589832">
    <property type="component" value="Unassembled WGS sequence"/>
</dbReference>
<sequence>MKIKQFILVTLFCVLTLFILLLYWSVNSTDKIYTKSVIYNIDNVETTNFRNYDSIELMPSDLYKADEIKKIFQGEQYRAAWSAKVKVPIVFLDTLKGGMTILKEGGGMQTHSLKLKGADGITYTLRSVNKDAEALIPEFLKTLNLENVVVDGISAQHPFAAILVAELAEKANLLHTSPQMVFVPKQKELEKYNDAYGNRLYLLEYETESDINYTKYDNIIKIVETEDLQEMKLTLKDSLKIDVPTLIRSRLFDMLIGDWDRHTKQWGWAIKKTDSVYSAIPIAGDRDNAFFNLEGVIPSILSHKDVVKELRPFNEDIDYIEGYIYPFDRYFLLNTPLDNFLQEAEALQMLLTDDAIDQSLHVWPKTIQDLDAETIVRKIKSRRNDVKTYAAKFHSIIQQQGKVTEPLKGSEDITLPEDLLSCFECYQ</sequence>
<reference evidence="1 2" key="1">
    <citation type="submission" date="2024-09" db="EMBL/GenBank/DDBJ databases">
        <authorList>
            <person name="Sun Q."/>
            <person name="Mori K."/>
        </authorList>
    </citation>
    <scope>NUCLEOTIDE SEQUENCE [LARGE SCALE GENOMIC DNA]</scope>
    <source>
        <strain evidence="1 2">NCAIM B.02481</strain>
    </source>
</reference>
<organism evidence="1 2">
    <name type="scientific">Winogradskyella pulchriflava</name>
    <dbReference type="NCBI Taxonomy" id="1110688"/>
    <lineage>
        <taxon>Bacteria</taxon>
        <taxon>Pseudomonadati</taxon>
        <taxon>Bacteroidota</taxon>
        <taxon>Flavobacteriia</taxon>
        <taxon>Flavobacteriales</taxon>
        <taxon>Flavobacteriaceae</taxon>
        <taxon>Winogradskyella</taxon>
    </lineage>
</organism>
<proteinExistence type="predicted"/>
<accession>A0ABV6Q812</accession>
<evidence type="ECO:0000313" key="2">
    <source>
        <dbReference type="Proteomes" id="UP001589832"/>
    </source>
</evidence>